<dbReference type="Proteomes" id="UP001346149">
    <property type="component" value="Unassembled WGS sequence"/>
</dbReference>
<organism evidence="1 2">
    <name type="scientific">Trapa natans</name>
    <name type="common">Water chestnut</name>
    <dbReference type="NCBI Taxonomy" id="22666"/>
    <lineage>
        <taxon>Eukaryota</taxon>
        <taxon>Viridiplantae</taxon>
        <taxon>Streptophyta</taxon>
        <taxon>Embryophyta</taxon>
        <taxon>Tracheophyta</taxon>
        <taxon>Spermatophyta</taxon>
        <taxon>Magnoliopsida</taxon>
        <taxon>eudicotyledons</taxon>
        <taxon>Gunneridae</taxon>
        <taxon>Pentapetalae</taxon>
        <taxon>rosids</taxon>
        <taxon>malvids</taxon>
        <taxon>Myrtales</taxon>
        <taxon>Lythraceae</taxon>
        <taxon>Trapa</taxon>
    </lineage>
</organism>
<reference evidence="1 2" key="1">
    <citation type="journal article" date="2023" name="Hortic Res">
        <title>Pangenome of water caltrop reveals structural variations and asymmetric subgenome divergence after allopolyploidization.</title>
        <authorList>
            <person name="Zhang X."/>
            <person name="Chen Y."/>
            <person name="Wang L."/>
            <person name="Yuan Y."/>
            <person name="Fang M."/>
            <person name="Shi L."/>
            <person name="Lu R."/>
            <person name="Comes H.P."/>
            <person name="Ma Y."/>
            <person name="Chen Y."/>
            <person name="Huang G."/>
            <person name="Zhou Y."/>
            <person name="Zheng Z."/>
            <person name="Qiu Y."/>
        </authorList>
    </citation>
    <scope>NUCLEOTIDE SEQUENCE [LARGE SCALE GENOMIC DNA]</scope>
    <source>
        <strain evidence="1">F231</strain>
    </source>
</reference>
<keyword evidence="2" id="KW-1185">Reference proteome</keyword>
<name>A0AAN7M132_TRANT</name>
<sequence>MEYAFADSLFKKGNGSPGSSLGVVVPWTARSAPSLRAGVLISLDTNTMPCHSNYLLPTELWLFRVLHGYLAIMAPTLGNSRSSVERYNWDRAVPGDISTQPRSDEALRPVYSMVMLLETPSGVAERRLLDDGRLRFRAGVQELLGFTQKTI</sequence>
<gene>
    <name evidence="1" type="ORF">SAY86_020795</name>
</gene>
<dbReference type="EMBL" id="JAXQNO010000003">
    <property type="protein sequence ID" value="KAK4800308.1"/>
    <property type="molecule type" value="Genomic_DNA"/>
</dbReference>
<protein>
    <submittedName>
        <fullName evidence="1">Uncharacterized protein</fullName>
    </submittedName>
</protein>
<dbReference type="AlphaFoldDB" id="A0AAN7M132"/>
<proteinExistence type="predicted"/>
<evidence type="ECO:0000313" key="2">
    <source>
        <dbReference type="Proteomes" id="UP001346149"/>
    </source>
</evidence>
<comment type="caution">
    <text evidence="1">The sequence shown here is derived from an EMBL/GenBank/DDBJ whole genome shotgun (WGS) entry which is preliminary data.</text>
</comment>
<evidence type="ECO:0000313" key="1">
    <source>
        <dbReference type="EMBL" id="KAK4800308.1"/>
    </source>
</evidence>
<accession>A0AAN7M132</accession>